<dbReference type="EMBL" id="JAJDKZ010000036">
    <property type="protein sequence ID" value="MCB8611110.1"/>
    <property type="molecule type" value="Genomic_DNA"/>
</dbReference>
<name>A0AAW4VVL4_9FIRM</name>
<dbReference type="RefSeq" id="WP_146139619.1">
    <property type="nucleotide sequence ID" value="NZ_JAJDKZ010000036.1"/>
</dbReference>
<dbReference type="AlphaFoldDB" id="A0AAW4VVL4"/>
<keyword evidence="1" id="KW-0812">Transmembrane</keyword>
<organism evidence="2 3">
    <name type="scientific">Faecalibacillus faecis</name>
    <dbReference type="NCBI Taxonomy" id="1982628"/>
    <lineage>
        <taxon>Bacteria</taxon>
        <taxon>Bacillati</taxon>
        <taxon>Bacillota</taxon>
        <taxon>Erysipelotrichia</taxon>
        <taxon>Erysipelotrichales</taxon>
        <taxon>Coprobacillaceae</taxon>
        <taxon>Faecalibacillus</taxon>
    </lineage>
</organism>
<protein>
    <recommendedName>
        <fullName evidence="4">Nudix hydrolase domain-containing protein</fullName>
    </recommendedName>
</protein>
<evidence type="ECO:0000256" key="1">
    <source>
        <dbReference type="SAM" id="Phobius"/>
    </source>
</evidence>
<reference evidence="2" key="1">
    <citation type="submission" date="2021-10" db="EMBL/GenBank/DDBJ databases">
        <title>Collection of gut derived symbiotic bacterial strains cultured from healthy donors.</title>
        <authorList>
            <person name="Lin H."/>
            <person name="Littmann E."/>
            <person name="Kohout C."/>
            <person name="Pamer E.G."/>
        </authorList>
    </citation>
    <scope>NUCLEOTIDE SEQUENCE</scope>
    <source>
        <strain evidence="2">DFI.4.48</strain>
    </source>
</reference>
<accession>A0AAW4VVL4</accession>
<gene>
    <name evidence="2" type="ORF">LJD69_10970</name>
</gene>
<keyword evidence="1" id="KW-0472">Membrane</keyword>
<evidence type="ECO:0000313" key="3">
    <source>
        <dbReference type="Proteomes" id="UP001198439"/>
    </source>
</evidence>
<keyword evidence="1" id="KW-1133">Transmembrane helix</keyword>
<sequence>MIPSIIIKYFFIVIGVLYLFKIGKEFMTKKYNYENLINDINNLDLVAHRHSLVIIKNKDKYLLYDDERWQCKLFINYKTKDENNETAIKEALEKDLQLDTSTINCEFVTSRTQEKYSVSHNENRIYNHNLYSITLSKLPAYMKKDNFVINNKHYYWMTMDEMLSDSNIKEKNLEVVYFVKDSIS</sequence>
<feature type="transmembrane region" description="Helical" evidence="1">
    <location>
        <begin position="6"/>
        <end position="23"/>
    </location>
</feature>
<comment type="caution">
    <text evidence="2">The sequence shown here is derived from an EMBL/GenBank/DDBJ whole genome shotgun (WGS) entry which is preliminary data.</text>
</comment>
<evidence type="ECO:0000313" key="2">
    <source>
        <dbReference type="EMBL" id="MCB8611110.1"/>
    </source>
</evidence>
<proteinExistence type="predicted"/>
<dbReference type="GeneID" id="77471448"/>
<evidence type="ECO:0008006" key="4">
    <source>
        <dbReference type="Google" id="ProtNLM"/>
    </source>
</evidence>
<dbReference type="Proteomes" id="UP001198439">
    <property type="component" value="Unassembled WGS sequence"/>
</dbReference>